<evidence type="ECO:0000259" key="1">
    <source>
        <dbReference type="Pfam" id="PF18962"/>
    </source>
</evidence>
<sequence>MYYRLQLKDASGKTAVSKVVVLKSEKHTQTKLQQVYPNPFKDSFNISVDVQQAGELSIQLVNMQGQVVHQQIEWITSGSHELELKPKHLNKGIYILKLNGAGLNQATKVVKASN</sequence>
<name>A0ABS7CWX3_9BACT</name>
<organism evidence="2 3">
    <name type="scientific">Pontibacter aydingkolensis</name>
    <dbReference type="NCBI Taxonomy" id="1911536"/>
    <lineage>
        <taxon>Bacteria</taxon>
        <taxon>Pseudomonadati</taxon>
        <taxon>Bacteroidota</taxon>
        <taxon>Cytophagia</taxon>
        <taxon>Cytophagales</taxon>
        <taxon>Hymenobacteraceae</taxon>
        <taxon>Pontibacter</taxon>
    </lineage>
</organism>
<dbReference type="Pfam" id="PF18962">
    <property type="entry name" value="Por_Secre_tail"/>
    <property type="match status" value="1"/>
</dbReference>
<dbReference type="EMBL" id="JAHYXK010000010">
    <property type="protein sequence ID" value="MBW7468012.1"/>
    <property type="molecule type" value="Genomic_DNA"/>
</dbReference>
<keyword evidence="3" id="KW-1185">Reference proteome</keyword>
<reference evidence="2 3" key="1">
    <citation type="journal article" date="2016" name="Int. J. Syst. Evol. Microbiol.">
        <title>Pontibacter aydingkolensis sp. nov., isolated from soil of a salt lake.</title>
        <authorList>
            <person name="Osman G."/>
            <person name="Zhang T."/>
            <person name="Lou K."/>
            <person name="Gao Y."/>
            <person name="Chang W."/>
            <person name="Lin Q."/>
            <person name="Yang H.M."/>
            <person name="Huo X.D."/>
            <person name="Wang N."/>
        </authorList>
    </citation>
    <scope>NUCLEOTIDE SEQUENCE [LARGE SCALE GENOMIC DNA]</scope>
    <source>
        <strain evidence="2 3">KACC 19255</strain>
    </source>
</reference>
<dbReference type="Proteomes" id="UP000813018">
    <property type="component" value="Unassembled WGS sequence"/>
</dbReference>
<proteinExistence type="predicted"/>
<gene>
    <name evidence="2" type="ORF">K0O23_13130</name>
</gene>
<protein>
    <submittedName>
        <fullName evidence="2">T9SS type A sorting domain-containing protein</fullName>
    </submittedName>
</protein>
<dbReference type="RefSeq" id="WP_219877885.1">
    <property type="nucleotide sequence ID" value="NZ_JAHYXK010000010.1"/>
</dbReference>
<evidence type="ECO:0000313" key="2">
    <source>
        <dbReference type="EMBL" id="MBW7468012.1"/>
    </source>
</evidence>
<dbReference type="NCBIfam" id="TIGR04183">
    <property type="entry name" value="Por_Secre_tail"/>
    <property type="match status" value="1"/>
</dbReference>
<evidence type="ECO:0000313" key="3">
    <source>
        <dbReference type="Proteomes" id="UP000813018"/>
    </source>
</evidence>
<feature type="domain" description="Secretion system C-terminal sorting" evidence="1">
    <location>
        <begin position="35"/>
        <end position="110"/>
    </location>
</feature>
<dbReference type="InterPro" id="IPR026444">
    <property type="entry name" value="Secre_tail"/>
</dbReference>
<accession>A0ABS7CWX3</accession>
<comment type="caution">
    <text evidence="2">The sequence shown here is derived from an EMBL/GenBank/DDBJ whole genome shotgun (WGS) entry which is preliminary data.</text>
</comment>